<proteinExistence type="predicted"/>
<evidence type="ECO:0000313" key="2">
    <source>
        <dbReference type="EMBL" id="QJA63120.1"/>
    </source>
</evidence>
<feature type="transmembrane region" description="Helical" evidence="1">
    <location>
        <begin position="78"/>
        <end position="100"/>
    </location>
</feature>
<evidence type="ECO:0000256" key="1">
    <source>
        <dbReference type="SAM" id="Phobius"/>
    </source>
</evidence>
<evidence type="ECO:0000313" key="3">
    <source>
        <dbReference type="EMBL" id="QJA78699.1"/>
    </source>
</evidence>
<dbReference type="EMBL" id="MT142349">
    <property type="protein sequence ID" value="QJA78699.1"/>
    <property type="molecule type" value="Genomic_DNA"/>
</dbReference>
<gene>
    <name evidence="3" type="ORF">MM415A01028_0016</name>
    <name evidence="2" type="ORF">MM415B00651_0035</name>
</gene>
<keyword evidence="1" id="KW-0472">Membrane</keyword>
<keyword evidence="1" id="KW-0812">Transmembrane</keyword>
<sequence length="108" mass="12040">MEAGMNFRNRMEFDKWMDGKSDRDLLEFIAQQANDNALRIDLVSAKVESHGLRLTQLEGNYTSLSQLIQSQKDETRKAGVLGGGIIGGIIAGIVGTIFAIGKFLHWWE</sequence>
<name>A0A6M3KA41_9ZZZZ</name>
<dbReference type="AlphaFoldDB" id="A0A6M3KA41"/>
<keyword evidence="1" id="KW-1133">Transmembrane helix</keyword>
<protein>
    <submittedName>
        <fullName evidence="3">Uncharacterized protein</fullName>
    </submittedName>
</protein>
<reference evidence="3" key="1">
    <citation type="submission" date="2020-03" db="EMBL/GenBank/DDBJ databases">
        <title>The deep terrestrial virosphere.</title>
        <authorList>
            <person name="Holmfeldt K."/>
            <person name="Nilsson E."/>
            <person name="Simone D."/>
            <person name="Lopez-Fernandez M."/>
            <person name="Wu X."/>
            <person name="de Brujin I."/>
            <person name="Lundin D."/>
            <person name="Andersson A."/>
            <person name="Bertilsson S."/>
            <person name="Dopson M."/>
        </authorList>
    </citation>
    <scope>NUCLEOTIDE SEQUENCE</scope>
    <source>
        <strain evidence="3">MM415A01028</strain>
        <strain evidence="2">MM415B00651</strain>
    </source>
</reference>
<accession>A0A6M3KA41</accession>
<organism evidence="3">
    <name type="scientific">viral metagenome</name>
    <dbReference type="NCBI Taxonomy" id="1070528"/>
    <lineage>
        <taxon>unclassified sequences</taxon>
        <taxon>metagenomes</taxon>
        <taxon>organismal metagenomes</taxon>
    </lineage>
</organism>
<dbReference type="EMBL" id="MT141490">
    <property type="protein sequence ID" value="QJA63120.1"/>
    <property type="molecule type" value="Genomic_DNA"/>
</dbReference>